<keyword evidence="11" id="KW-0482">Metalloprotease</keyword>
<dbReference type="EMBL" id="LBZK01000024">
    <property type="protein sequence ID" value="KKR70302.1"/>
    <property type="molecule type" value="Genomic_DNA"/>
</dbReference>
<dbReference type="GO" id="GO:0008237">
    <property type="term" value="F:metallopeptidase activity"/>
    <property type="evidence" value="ECO:0007669"/>
    <property type="project" value="UniProtKB-KW"/>
</dbReference>
<dbReference type="GO" id="GO:0005886">
    <property type="term" value="C:plasma membrane"/>
    <property type="evidence" value="ECO:0007669"/>
    <property type="project" value="UniProtKB-SubCell"/>
</dbReference>
<feature type="transmembrane region" description="Helical" evidence="13">
    <location>
        <begin position="52"/>
        <end position="71"/>
    </location>
</feature>
<evidence type="ECO:0000256" key="8">
    <source>
        <dbReference type="ARBA" id="ARBA00022801"/>
    </source>
</evidence>
<evidence type="ECO:0000256" key="11">
    <source>
        <dbReference type="ARBA" id="ARBA00023049"/>
    </source>
</evidence>
<dbReference type="InterPro" id="IPR044537">
    <property type="entry name" value="Rip2-like"/>
</dbReference>
<evidence type="ECO:0000256" key="9">
    <source>
        <dbReference type="ARBA" id="ARBA00022833"/>
    </source>
</evidence>
<evidence type="ECO:0000256" key="3">
    <source>
        <dbReference type="ARBA" id="ARBA00007931"/>
    </source>
</evidence>
<evidence type="ECO:0000256" key="7">
    <source>
        <dbReference type="ARBA" id="ARBA00022723"/>
    </source>
</evidence>
<dbReference type="PANTHER" id="PTHR35864">
    <property type="entry name" value="ZINC METALLOPROTEASE MJ0611-RELATED"/>
    <property type="match status" value="1"/>
</dbReference>
<feature type="transmembrane region" description="Helical" evidence="13">
    <location>
        <begin position="91"/>
        <end position="116"/>
    </location>
</feature>
<dbReference type="Pfam" id="PF02163">
    <property type="entry name" value="Peptidase_M50"/>
    <property type="match status" value="1"/>
</dbReference>
<keyword evidence="10 13" id="KW-1133">Transmembrane helix</keyword>
<dbReference type="Proteomes" id="UP000034562">
    <property type="component" value="Unassembled WGS sequence"/>
</dbReference>
<evidence type="ECO:0000256" key="12">
    <source>
        <dbReference type="ARBA" id="ARBA00023136"/>
    </source>
</evidence>
<feature type="domain" description="Peptidase M50" evidence="14">
    <location>
        <begin position="10"/>
        <end position="185"/>
    </location>
</feature>
<evidence type="ECO:0000256" key="13">
    <source>
        <dbReference type="SAM" id="Phobius"/>
    </source>
</evidence>
<dbReference type="InterPro" id="IPR052348">
    <property type="entry name" value="Metallopeptidase_M50B"/>
</dbReference>
<evidence type="ECO:0000256" key="10">
    <source>
        <dbReference type="ARBA" id="ARBA00022989"/>
    </source>
</evidence>
<keyword evidence="6 13" id="KW-0812">Transmembrane</keyword>
<evidence type="ECO:0000256" key="4">
    <source>
        <dbReference type="ARBA" id="ARBA00022475"/>
    </source>
</evidence>
<feature type="transmembrane region" description="Helical" evidence="13">
    <location>
        <begin position="182"/>
        <end position="214"/>
    </location>
</feature>
<name>A0A0G0W4X4_9BACT</name>
<comment type="cofactor">
    <cofactor evidence="1">
        <name>Zn(2+)</name>
        <dbReference type="ChEBI" id="CHEBI:29105"/>
    </cofactor>
</comment>
<comment type="caution">
    <text evidence="15">The sequence shown here is derived from an EMBL/GenBank/DDBJ whole genome shotgun (WGS) entry which is preliminary data.</text>
</comment>
<dbReference type="CDD" id="cd06158">
    <property type="entry name" value="S2P-M50_like_1"/>
    <property type="match status" value="1"/>
</dbReference>
<proteinExistence type="inferred from homology"/>
<reference evidence="15 16" key="1">
    <citation type="journal article" date="2015" name="Nature">
        <title>rRNA introns, odd ribosomes, and small enigmatic genomes across a large radiation of phyla.</title>
        <authorList>
            <person name="Brown C.T."/>
            <person name="Hug L.A."/>
            <person name="Thomas B.C."/>
            <person name="Sharon I."/>
            <person name="Castelle C.J."/>
            <person name="Singh A."/>
            <person name="Wilkins M.J."/>
            <person name="Williams K.H."/>
            <person name="Banfield J.F."/>
        </authorList>
    </citation>
    <scope>NUCLEOTIDE SEQUENCE [LARGE SCALE GENOMIC DNA]</scope>
</reference>
<comment type="similarity">
    <text evidence="3">Belongs to the peptidase M50B family.</text>
</comment>
<gene>
    <name evidence="15" type="ORF">UU12_C0024G0008</name>
</gene>
<dbReference type="GO" id="GO:0046872">
    <property type="term" value="F:metal ion binding"/>
    <property type="evidence" value="ECO:0007669"/>
    <property type="project" value="UniProtKB-KW"/>
</dbReference>
<evidence type="ECO:0000313" key="15">
    <source>
        <dbReference type="EMBL" id="KKR70302.1"/>
    </source>
</evidence>
<protein>
    <submittedName>
        <fullName evidence="15">Peptidase M50</fullName>
    </submittedName>
</protein>
<sequence>MEILLILLGIAGLAYSIIIHEVSHGWVADRLGDPTPRLSGRLTLNPIPHVDLLGTIIVPLIMFLSPLHIIFGWAKPVPIDPYNLKEPKRDILLISLAGPLSNVILAVILAIFYSIISTGGNLGLTSQLLGELLKTMVGLNVALAVFNLIPVHPLDGGKILVGLLPYKEARDFDIFMNRYRMILLVFLIFPIFGGMSIVSQLLYPIISFILNLLIPGFPRY</sequence>
<accession>A0A0G0W4X4</accession>
<keyword evidence="9" id="KW-0862">Zinc</keyword>
<evidence type="ECO:0000256" key="1">
    <source>
        <dbReference type="ARBA" id="ARBA00001947"/>
    </source>
</evidence>
<evidence type="ECO:0000256" key="6">
    <source>
        <dbReference type="ARBA" id="ARBA00022692"/>
    </source>
</evidence>
<evidence type="ECO:0000259" key="14">
    <source>
        <dbReference type="Pfam" id="PF02163"/>
    </source>
</evidence>
<evidence type="ECO:0000256" key="2">
    <source>
        <dbReference type="ARBA" id="ARBA00004651"/>
    </source>
</evidence>
<keyword evidence="8" id="KW-0378">Hydrolase</keyword>
<dbReference type="AlphaFoldDB" id="A0A0G0W4X4"/>
<dbReference type="GO" id="GO:0006508">
    <property type="term" value="P:proteolysis"/>
    <property type="evidence" value="ECO:0007669"/>
    <property type="project" value="UniProtKB-KW"/>
</dbReference>
<evidence type="ECO:0000313" key="16">
    <source>
        <dbReference type="Proteomes" id="UP000034562"/>
    </source>
</evidence>
<keyword evidence="7" id="KW-0479">Metal-binding</keyword>
<organism evidence="15 16">
    <name type="scientific">Candidatus Woesebacteria bacterium GW2011_GWA2_40_7b</name>
    <dbReference type="NCBI Taxonomy" id="1618563"/>
    <lineage>
        <taxon>Bacteria</taxon>
        <taxon>Candidatus Woeseibacteriota</taxon>
    </lineage>
</organism>
<evidence type="ECO:0000256" key="5">
    <source>
        <dbReference type="ARBA" id="ARBA00022670"/>
    </source>
</evidence>
<keyword evidence="5" id="KW-0645">Protease</keyword>
<feature type="transmembrane region" description="Helical" evidence="13">
    <location>
        <begin position="136"/>
        <end position="161"/>
    </location>
</feature>
<comment type="subcellular location">
    <subcellularLocation>
        <location evidence="2">Cell membrane</location>
        <topology evidence="2">Multi-pass membrane protein</topology>
    </subcellularLocation>
</comment>
<keyword evidence="4" id="KW-1003">Cell membrane</keyword>
<keyword evidence="12 13" id="KW-0472">Membrane</keyword>
<dbReference type="InterPro" id="IPR008915">
    <property type="entry name" value="Peptidase_M50"/>
</dbReference>
<dbReference type="PANTHER" id="PTHR35864:SF1">
    <property type="entry name" value="ZINC METALLOPROTEASE YWHC-RELATED"/>
    <property type="match status" value="1"/>
</dbReference>